<evidence type="ECO:0000313" key="2">
    <source>
        <dbReference type="EMBL" id="MDO7788822.1"/>
    </source>
</evidence>
<sequence length="97" mass="10899">MKFINLNNLGKWVITLAVALSFMFGTLVENRLQVVHNIKYAVENTSAVIIPAGNKIKERFDSYYKQADKAYNALKIGTAISLAIMISWLPQKNNRGP</sequence>
<dbReference type="EMBL" id="JARPTC010000025">
    <property type="protein sequence ID" value="MDO7788822.1"/>
    <property type="molecule type" value="Genomic_DNA"/>
</dbReference>
<evidence type="ECO:0000256" key="1">
    <source>
        <dbReference type="SAM" id="Phobius"/>
    </source>
</evidence>
<keyword evidence="1" id="KW-1133">Transmembrane helix</keyword>
<evidence type="ECO:0000313" key="3">
    <source>
        <dbReference type="Proteomes" id="UP001172911"/>
    </source>
</evidence>
<reference evidence="2" key="2">
    <citation type="submission" date="2023-03" db="EMBL/GenBank/DDBJ databases">
        <authorList>
            <person name="Zhang Z."/>
        </authorList>
    </citation>
    <scope>NUCLEOTIDE SEQUENCE</scope>
    <source>
        <strain evidence="2">DSA</strain>
    </source>
</reference>
<reference evidence="2" key="1">
    <citation type="journal article" date="2023" name="J. Hazard. Mater.">
        <title>Anaerobic biodegradation of pyrene and benzo[a]pyrene by a new sulfate-reducing Desulforamulus aquiferis strain DSA.</title>
        <authorList>
            <person name="Zhang Z."/>
            <person name="Sun J."/>
            <person name="Gong X."/>
            <person name="Wang C."/>
            <person name="Wang H."/>
        </authorList>
    </citation>
    <scope>NUCLEOTIDE SEQUENCE</scope>
    <source>
        <strain evidence="2">DSA</strain>
    </source>
</reference>
<organism evidence="2 3">
    <name type="scientific">Desulforamulus aquiferis</name>
    <dbReference type="NCBI Taxonomy" id="1397668"/>
    <lineage>
        <taxon>Bacteria</taxon>
        <taxon>Bacillati</taxon>
        <taxon>Bacillota</taxon>
        <taxon>Clostridia</taxon>
        <taxon>Eubacteriales</taxon>
        <taxon>Peptococcaceae</taxon>
        <taxon>Desulforamulus</taxon>
    </lineage>
</organism>
<keyword evidence="3" id="KW-1185">Reference proteome</keyword>
<proteinExistence type="predicted"/>
<dbReference type="AlphaFoldDB" id="A0AAW7ZGJ3"/>
<dbReference type="Proteomes" id="UP001172911">
    <property type="component" value="Unassembled WGS sequence"/>
</dbReference>
<accession>A0AAW7ZGJ3</accession>
<dbReference type="RefSeq" id="WP_304545100.1">
    <property type="nucleotide sequence ID" value="NZ_JARPTC010000025.1"/>
</dbReference>
<feature type="transmembrane region" description="Helical" evidence="1">
    <location>
        <begin position="70"/>
        <end position="89"/>
    </location>
</feature>
<protein>
    <submittedName>
        <fullName evidence="2">Uncharacterized protein</fullName>
    </submittedName>
</protein>
<comment type="caution">
    <text evidence="2">The sequence shown here is derived from an EMBL/GenBank/DDBJ whole genome shotgun (WGS) entry which is preliminary data.</text>
</comment>
<gene>
    <name evidence="2" type="ORF">P6N53_16510</name>
</gene>
<keyword evidence="1" id="KW-0812">Transmembrane</keyword>
<keyword evidence="1" id="KW-0472">Membrane</keyword>
<feature type="transmembrane region" description="Helical" evidence="1">
    <location>
        <begin position="12"/>
        <end position="28"/>
    </location>
</feature>
<name>A0AAW7ZGJ3_9FIRM</name>